<evidence type="ECO:0000256" key="1">
    <source>
        <dbReference type="ARBA" id="ARBA00001947"/>
    </source>
</evidence>
<dbReference type="Gene3D" id="3.40.50.720">
    <property type="entry name" value="NAD(P)-binding Rossmann-like Domain"/>
    <property type="match status" value="1"/>
</dbReference>
<dbReference type="PROSITE" id="PS00059">
    <property type="entry name" value="ADH_ZINC"/>
    <property type="match status" value="1"/>
</dbReference>
<dbReference type="GO" id="GO:0046872">
    <property type="term" value="F:metal ion binding"/>
    <property type="evidence" value="ECO:0007669"/>
    <property type="project" value="UniProtKB-KW"/>
</dbReference>
<gene>
    <name evidence="8" type="ORF">ACFQPE_15890</name>
</gene>
<comment type="cofactor">
    <cofactor evidence="1 6">
        <name>Zn(2+)</name>
        <dbReference type="ChEBI" id="CHEBI:29105"/>
    </cofactor>
</comment>
<dbReference type="InterPro" id="IPR002328">
    <property type="entry name" value="ADH_Zn_CS"/>
</dbReference>
<protein>
    <submittedName>
        <fullName evidence="8">2,3-butanediol dehydrogenase</fullName>
    </submittedName>
</protein>
<dbReference type="GO" id="GO:0043168">
    <property type="term" value="F:anion binding"/>
    <property type="evidence" value="ECO:0007669"/>
    <property type="project" value="UniProtKB-ARBA"/>
</dbReference>
<dbReference type="Pfam" id="PF00107">
    <property type="entry name" value="ADH_zinc_N"/>
    <property type="match status" value="1"/>
</dbReference>
<evidence type="ECO:0000313" key="8">
    <source>
        <dbReference type="EMBL" id="MFC7318263.1"/>
    </source>
</evidence>
<keyword evidence="5" id="KW-0560">Oxidoreductase</keyword>
<reference evidence="8 9" key="1">
    <citation type="journal article" date="2019" name="Int. J. Syst. Evol. Microbiol.">
        <title>The Global Catalogue of Microorganisms (GCM) 10K type strain sequencing project: providing services to taxonomists for standard genome sequencing and annotation.</title>
        <authorList>
            <consortium name="The Broad Institute Genomics Platform"/>
            <consortium name="The Broad Institute Genome Sequencing Center for Infectious Disease"/>
            <person name="Wu L."/>
            <person name="Ma J."/>
        </authorList>
    </citation>
    <scope>NUCLEOTIDE SEQUENCE [LARGE SCALE GENOMIC DNA]</scope>
    <source>
        <strain evidence="8 9">PSR21</strain>
    </source>
</reference>
<evidence type="ECO:0000256" key="6">
    <source>
        <dbReference type="RuleBase" id="RU361277"/>
    </source>
</evidence>
<dbReference type="PANTHER" id="PTHR43161:SF23">
    <property type="entry name" value="(R,R)-BUTANEDIOL DEHYDROGENASE-RELATED"/>
    <property type="match status" value="1"/>
</dbReference>
<evidence type="ECO:0000256" key="5">
    <source>
        <dbReference type="ARBA" id="ARBA00023002"/>
    </source>
</evidence>
<dbReference type="InterPro" id="IPR020843">
    <property type="entry name" value="ER"/>
</dbReference>
<dbReference type="SMART" id="SM00829">
    <property type="entry name" value="PKS_ER"/>
    <property type="match status" value="1"/>
</dbReference>
<dbReference type="SUPFAM" id="SSF51735">
    <property type="entry name" value="NAD(P)-binding Rossmann-fold domains"/>
    <property type="match status" value="1"/>
</dbReference>
<evidence type="ECO:0000256" key="4">
    <source>
        <dbReference type="ARBA" id="ARBA00022833"/>
    </source>
</evidence>
<keyword evidence="9" id="KW-1185">Reference proteome</keyword>
<dbReference type="GO" id="GO:0016616">
    <property type="term" value="F:oxidoreductase activity, acting on the CH-OH group of donors, NAD or NADP as acceptor"/>
    <property type="evidence" value="ECO:0007669"/>
    <property type="project" value="UniProtKB-ARBA"/>
</dbReference>
<dbReference type="PANTHER" id="PTHR43161">
    <property type="entry name" value="SORBITOL DEHYDROGENASE"/>
    <property type="match status" value="1"/>
</dbReference>
<dbReference type="GeneID" id="79317564"/>
<evidence type="ECO:0000256" key="3">
    <source>
        <dbReference type="ARBA" id="ARBA00022723"/>
    </source>
</evidence>
<dbReference type="Gene3D" id="3.90.180.10">
    <property type="entry name" value="Medium-chain alcohol dehydrogenases, catalytic domain"/>
    <property type="match status" value="1"/>
</dbReference>
<organism evidence="8 9">
    <name type="scientific">Halomarina halobia</name>
    <dbReference type="NCBI Taxonomy" id="3033386"/>
    <lineage>
        <taxon>Archaea</taxon>
        <taxon>Methanobacteriati</taxon>
        <taxon>Methanobacteriota</taxon>
        <taxon>Stenosarchaea group</taxon>
        <taxon>Halobacteria</taxon>
        <taxon>Halobacteriales</taxon>
        <taxon>Natronomonadaceae</taxon>
        <taxon>Halomarina</taxon>
    </lineage>
</organism>
<evidence type="ECO:0000256" key="2">
    <source>
        <dbReference type="ARBA" id="ARBA00008072"/>
    </source>
</evidence>
<keyword evidence="3 6" id="KW-0479">Metal-binding</keyword>
<dbReference type="InterPro" id="IPR013149">
    <property type="entry name" value="ADH-like_C"/>
</dbReference>
<dbReference type="Pfam" id="PF08240">
    <property type="entry name" value="ADH_N"/>
    <property type="match status" value="1"/>
</dbReference>
<comment type="caution">
    <text evidence="8">The sequence shown here is derived from an EMBL/GenBank/DDBJ whole genome shotgun (WGS) entry which is preliminary data.</text>
</comment>
<evidence type="ECO:0000313" key="9">
    <source>
        <dbReference type="Proteomes" id="UP001596547"/>
    </source>
</evidence>
<accession>A0ABD6AD55</accession>
<dbReference type="CDD" id="cd08233">
    <property type="entry name" value="butanediol_DH_like"/>
    <property type="match status" value="1"/>
</dbReference>
<dbReference type="InterPro" id="IPR013154">
    <property type="entry name" value="ADH-like_N"/>
</dbReference>
<dbReference type="SUPFAM" id="SSF50129">
    <property type="entry name" value="GroES-like"/>
    <property type="match status" value="1"/>
</dbReference>
<dbReference type="GO" id="GO:0044281">
    <property type="term" value="P:small molecule metabolic process"/>
    <property type="evidence" value="ECO:0007669"/>
    <property type="project" value="UniProtKB-ARBA"/>
</dbReference>
<dbReference type="RefSeq" id="WP_276305946.1">
    <property type="nucleotide sequence ID" value="NZ_CP119993.1"/>
</dbReference>
<keyword evidence="4 6" id="KW-0862">Zinc</keyword>
<sequence>MRAARFHDNEEIRIDEVDPSPVGETDVRIDVAACGICGSDLIEYQRGPLHTPEKPHPVTGASLPVPMGHEFGGTVTDVGSAVTRVDEGDRVAVHPNIPCGKCRYCEDGRYNVCPDVVAVGFQLGEGGFAESAVVPAGQVHPLPDSVPAEAAALVEPFAVGLHAVRRSGLQPGDTAAVFGCGPIGQTVVQAATATGAKRVFVSEPNDTRRGIAGSFGADVTIDPLETDAPGAISSATDGGVDVAFEFAGVEATFNAAIDSSRRGGTVTVGSMSRGPVSTDLDDIVTTERTVVGTYCYGFPPRANRTEFGAVIQSLADGDIDVDAYVTDRIALSDIVESGFEALLASDTDQVKVLVTP</sequence>
<dbReference type="EMBL" id="JBHTBF010000003">
    <property type="protein sequence ID" value="MFC7318263.1"/>
    <property type="molecule type" value="Genomic_DNA"/>
</dbReference>
<dbReference type="Proteomes" id="UP001596547">
    <property type="component" value="Unassembled WGS sequence"/>
</dbReference>
<dbReference type="InterPro" id="IPR036291">
    <property type="entry name" value="NAD(P)-bd_dom_sf"/>
</dbReference>
<feature type="domain" description="Enoyl reductase (ER)" evidence="7">
    <location>
        <begin position="7"/>
        <end position="354"/>
    </location>
</feature>
<name>A0ABD6AD55_9EURY</name>
<dbReference type="GO" id="GO:0030554">
    <property type="term" value="F:adenyl nucleotide binding"/>
    <property type="evidence" value="ECO:0007669"/>
    <property type="project" value="UniProtKB-ARBA"/>
</dbReference>
<comment type="similarity">
    <text evidence="2 6">Belongs to the zinc-containing alcohol dehydrogenase family.</text>
</comment>
<dbReference type="AlphaFoldDB" id="A0ABD6AD55"/>
<dbReference type="InterPro" id="IPR011032">
    <property type="entry name" value="GroES-like_sf"/>
</dbReference>
<evidence type="ECO:0000259" key="7">
    <source>
        <dbReference type="SMART" id="SM00829"/>
    </source>
</evidence>
<proteinExistence type="inferred from homology"/>